<keyword evidence="3" id="KW-1185">Reference proteome</keyword>
<dbReference type="AlphaFoldDB" id="A0AA36DNN8"/>
<sequence>MVFVTSIVCLIDLFCFTVTIIKWRILTKKNKLQSKTEKSLLFLACSICISHSANCTVQVFFYYSVHFVLSFLVRDFVYDVLTFVPTWVLYMTHPAFGKAAYKVNASILIMNSVKS</sequence>
<feature type="transmembrane region" description="Helical" evidence="1">
    <location>
        <begin position="76"/>
        <end position="92"/>
    </location>
</feature>
<evidence type="ECO:0000256" key="1">
    <source>
        <dbReference type="SAM" id="Phobius"/>
    </source>
</evidence>
<dbReference type="Pfam" id="PF10322">
    <property type="entry name" value="7TM_GPCR_Sru"/>
    <property type="match status" value="1"/>
</dbReference>
<comment type="caution">
    <text evidence="2">The sequence shown here is derived from an EMBL/GenBank/DDBJ whole genome shotgun (WGS) entry which is preliminary data.</text>
</comment>
<gene>
    <name evidence="2" type="ORF">CYNAS_LOCUS2911</name>
</gene>
<keyword evidence="1" id="KW-0812">Transmembrane</keyword>
<organism evidence="2 3">
    <name type="scientific">Cylicocyclus nassatus</name>
    <name type="common">Nematode worm</name>
    <dbReference type="NCBI Taxonomy" id="53992"/>
    <lineage>
        <taxon>Eukaryota</taxon>
        <taxon>Metazoa</taxon>
        <taxon>Ecdysozoa</taxon>
        <taxon>Nematoda</taxon>
        <taxon>Chromadorea</taxon>
        <taxon>Rhabditida</taxon>
        <taxon>Rhabditina</taxon>
        <taxon>Rhabditomorpha</taxon>
        <taxon>Strongyloidea</taxon>
        <taxon>Strongylidae</taxon>
        <taxon>Cylicocyclus</taxon>
    </lineage>
</organism>
<evidence type="ECO:0000313" key="3">
    <source>
        <dbReference type="Proteomes" id="UP001176961"/>
    </source>
</evidence>
<accession>A0AA36DNN8</accession>
<protein>
    <submittedName>
        <fullName evidence="2">Uncharacterized protein</fullName>
    </submittedName>
</protein>
<proteinExistence type="predicted"/>
<feature type="transmembrane region" description="Helical" evidence="1">
    <location>
        <begin position="6"/>
        <end position="27"/>
    </location>
</feature>
<dbReference type="Proteomes" id="UP001176961">
    <property type="component" value="Unassembled WGS sequence"/>
</dbReference>
<keyword evidence="1" id="KW-1133">Transmembrane helix</keyword>
<evidence type="ECO:0000313" key="2">
    <source>
        <dbReference type="EMBL" id="CAJ0590928.1"/>
    </source>
</evidence>
<feature type="transmembrane region" description="Helical" evidence="1">
    <location>
        <begin position="39"/>
        <end position="64"/>
    </location>
</feature>
<name>A0AA36DNN8_CYLNA</name>
<keyword evidence="1" id="KW-0472">Membrane</keyword>
<dbReference type="EMBL" id="CATQJL010000001">
    <property type="protein sequence ID" value="CAJ0590928.1"/>
    <property type="molecule type" value="Genomic_DNA"/>
</dbReference>
<reference evidence="2" key="1">
    <citation type="submission" date="2023-07" db="EMBL/GenBank/DDBJ databases">
        <authorList>
            <consortium name="CYATHOMIX"/>
        </authorList>
    </citation>
    <scope>NUCLEOTIDE SEQUENCE</scope>
    <source>
        <strain evidence="2">N/A</strain>
    </source>
</reference>
<dbReference type="InterPro" id="IPR003839">
    <property type="entry name" value="7TM_GPCR_serpentine_rcpt_Sru"/>
</dbReference>